<dbReference type="RefSeq" id="WP_151970615.1">
    <property type="nucleotide sequence ID" value="NZ_AP019860.1"/>
</dbReference>
<keyword evidence="2" id="KW-1185">Reference proteome</keyword>
<evidence type="ECO:0000313" key="2">
    <source>
        <dbReference type="Proteomes" id="UP000326354"/>
    </source>
</evidence>
<evidence type="ECO:0000313" key="1">
    <source>
        <dbReference type="EMBL" id="BBM86566.1"/>
    </source>
</evidence>
<reference evidence="1 2" key="1">
    <citation type="submission" date="2019-08" db="EMBL/GenBank/DDBJ databases">
        <title>Complete genome sequence of Candidatus Uab amorphum.</title>
        <authorList>
            <person name="Shiratori T."/>
            <person name="Suzuki S."/>
            <person name="Kakizawa Y."/>
            <person name="Ishida K."/>
        </authorList>
    </citation>
    <scope>NUCLEOTIDE SEQUENCE [LARGE SCALE GENOMIC DNA]</scope>
    <source>
        <strain evidence="1 2">SRT547</strain>
    </source>
</reference>
<gene>
    <name evidence="1" type="ORF">UABAM_04952</name>
</gene>
<dbReference type="EMBL" id="AP019860">
    <property type="protein sequence ID" value="BBM86566.1"/>
    <property type="molecule type" value="Genomic_DNA"/>
</dbReference>
<dbReference type="Proteomes" id="UP000326354">
    <property type="component" value="Chromosome"/>
</dbReference>
<evidence type="ECO:0008006" key="3">
    <source>
        <dbReference type="Google" id="ProtNLM"/>
    </source>
</evidence>
<sequence>MKKNPVVYFAMLTFCLTIGCQTGSFLHNVTFPAYEGTYDIDGEQVEINMIKVFDGDNRNTAYESEYKTVFGESSWKELVKTFHEYEKEAGAAAVEALGAAAAAALVGLAVDYGKKKLEEEASLHVAQYEKRLAVDEFWRKEEETATRKIKYFPNYYAFEIVRKTTANEVSYRKVFGLAPSKDRSVFLVAPLKTELNSTKAKVSGLRLWSAIPIFWWHPLLLNYEDEIEIDIDVDIDAIWVDKNQKPHMDKRTFSTKEKHKLTFPVEKTGDGSNKFGWFHAIQRSSNQMTGDPGLGTFWINVRVTERDPSNAKKRLEQAAEFLGEQKETIVNTIVKTGS</sequence>
<organism evidence="1 2">
    <name type="scientific">Uabimicrobium amorphum</name>
    <dbReference type="NCBI Taxonomy" id="2596890"/>
    <lineage>
        <taxon>Bacteria</taxon>
        <taxon>Pseudomonadati</taxon>
        <taxon>Planctomycetota</taxon>
        <taxon>Candidatus Uabimicrobiia</taxon>
        <taxon>Candidatus Uabimicrobiales</taxon>
        <taxon>Candidatus Uabimicrobiaceae</taxon>
        <taxon>Candidatus Uabimicrobium</taxon>
    </lineage>
</organism>
<protein>
    <recommendedName>
        <fullName evidence="3">Lipoprotein</fullName>
    </recommendedName>
</protein>
<proteinExistence type="predicted"/>
<name>A0A5S9IS27_UABAM</name>
<accession>A0A5S9IS27</accession>
<dbReference type="PROSITE" id="PS51257">
    <property type="entry name" value="PROKAR_LIPOPROTEIN"/>
    <property type="match status" value="1"/>
</dbReference>
<dbReference type="KEGG" id="uam:UABAM_04952"/>
<dbReference type="AlphaFoldDB" id="A0A5S9IS27"/>